<proteinExistence type="predicted"/>
<dbReference type="EMBL" id="JAUKUA010000002">
    <property type="protein sequence ID" value="KAK0724310.1"/>
    <property type="molecule type" value="Genomic_DNA"/>
</dbReference>
<evidence type="ECO:0000313" key="2">
    <source>
        <dbReference type="EMBL" id="KAK0724310.1"/>
    </source>
</evidence>
<keyword evidence="1" id="KW-1133">Transmembrane helix</keyword>
<dbReference type="Proteomes" id="UP001172102">
    <property type="component" value="Unassembled WGS sequence"/>
</dbReference>
<keyword evidence="1" id="KW-0812">Transmembrane</keyword>
<dbReference type="AlphaFoldDB" id="A0AA40E290"/>
<sequence length="124" mass="13728">MKVDWIPWQGLMNLMALVVGYTSSRQLHCMSNSRRFEARFEGSSGKRNLCGCGVQARQSWDLQIRALPATGILVPNGPATHMGTKDPTPHHPALLLKPPKRGPGTNNSDVRHHLLFIVGQQIHS</sequence>
<organism evidence="2 3">
    <name type="scientific">Lasiosphaeris hirsuta</name>
    <dbReference type="NCBI Taxonomy" id="260670"/>
    <lineage>
        <taxon>Eukaryota</taxon>
        <taxon>Fungi</taxon>
        <taxon>Dikarya</taxon>
        <taxon>Ascomycota</taxon>
        <taxon>Pezizomycotina</taxon>
        <taxon>Sordariomycetes</taxon>
        <taxon>Sordariomycetidae</taxon>
        <taxon>Sordariales</taxon>
        <taxon>Lasiosphaeriaceae</taxon>
        <taxon>Lasiosphaeris</taxon>
    </lineage>
</organism>
<name>A0AA40E290_9PEZI</name>
<accession>A0AA40E290</accession>
<gene>
    <name evidence="2" type="ORF">B0H67DRAFT_102287</name>
</gene>
<keyword evidence="3" id="KW-1185">Reference proteome</keyword>
<evidence type="ECO:0000313" key="3">
    <source>
        <dbReference type="Proteomes" id="UP001172102"/>
    </source>
</evidence>
<protein>
    <submittedName>
        <fullName evidence="2">Uncharacterized protein</fullName>
    </submittedName>
</protein>
<keyword evidence="1" id="KW-0472">Membrane</keyword>
<reference evidence="2" key="1">
    <citation type="submission" date="2023-06" db="EMBL/GenBank/DDBJ databases">
        <title>Genome-scale phylogeny and comparative genomics of the fungal order Sordariales.</title>
        <authorList>
            <consortium name="Lawrence Berkeley National Laboratory"/>
            <person name="Hensen N."/>
            <person name="Bonometti L."/>
            <person name="Westerberg I."/>
            <person name="Brannstrom I.O."/>
            <person name="Guillou S."/>
            <person name="Cros-Aarteil S."/>
            <person name="Calhoun S."/>
            <person name="Haridas S."/>
            <person name="Kuo A."/>
            <person name="Mondo S."/>
            <person name="Pangilinan J."/>
            <person name="Riley R."/>
            <person name="Labutti K."/>
            <person name="Andreopoulos B."/>
            <person name="Lipzen A."/>
            <person name="Chen C."/>
            <person name="Yanf M."/>
            <person name="Daum C."/>
            <person name="Ng V."/>
            <person name="Clum A."/>
            <person name="Steindorff A."/>
            <person name="Ohm R."/>
            <person name="Martin F."/>
            <person name="Silar P."/>
            <person name="Natvig D."/>
            <person name="Lalanne C."/>
            <person name="Gautier V."/>
            <person name="Ament-Velasquez S.L."/>
            <person name="Kruys A."/>
            <person name="Hutchinson M.I."/>
            <person name="Powell A.J."/>
            <person name="Barry K."/>
            <person name="Miller A.N."/>
            <person name="Grigoriev I.V."/>
            <person name="Debuchy R."/>
            <person name="Gladieux P."/>
            <person name="Thoren M.H."/>
            <person name="Johannesson H."/>
        </authorList>
    </citation>
    <scope>NUCLEOTIDE SEQUENCE</scope>
    <source>
        <strain evidence="2">SMH4607-1</strain>
    </source>
</reference>
<feature type="transmembrane region" description="Helical" evidence="1">
    <location>
        <begin position="6"/>
        <end position="24"/>
    </location>
</feature>
<comment type="caution">
    <text evidence="2">The sequence shown here is derived from an EMBL/GenBank/DDBJ whole genome shotgun (WGS) entry which is preliminary data.</text>
</comment>
<evidence type="ECO:0000256" key="1">
    <source>
        <dbReference type="SAM" id="Phobius"/>
    </source>
</evidence>